<feature type="transmembrane region" description="Helical" evidence="7">
    <location>
        <begin position="83"/>
        <end position="100"/>
    </location>
</feature>
<keyword evidence="4 7" id="KW-0812">Transmembrane</keyword>
<feature type="transmembrane region" description="Helical" evidence="7">
    <location>
        <begin position="172"/>
        <end position="192"/>
    </location>
</feature>
<feature type="transmembrane region" description="Helical" evidence="7">
    <location>
        <begin position="106"/>
        <end position="123"/>
    </location>
</feature>
<comment type="subcellular location">
    <subcellularLocation>
        <location evidence="1">Cell membrane</location>
        <topology evidence="1">Multi-pass membrane protein</topology>
    </subcellularLocation>
</comment>
<dbReference type="PANTHER" id="PTHR23517:SF3">
    <property type="entry name" value="INTEGRAL MEMBRANE TRANSPORT PROTEIN"/>
    <property type="match status" value="1"/>
</dbReference>
<evidence type="ECO:0000256" key="4">
    <source>
        <dbReference type="ARBA" id="ARBA00022692"/>
    </source>
</evidence>
<evidence type="ECO:0000256" key="2">
    <source>
        <dbReference type="ARBA" id="ARBA00022448"/>
    </source>
</evidence>
<feature type="transmembrane region" description="Helical" evidence="7">
    <location>
        <begin position="21"/>
        <end position="44"/>
    </location>
</feature>
<keyword evidence="2" id="KW-0813">Transport</keyword>
<dbReference type="InterPro" id="IPR036259">
    <property type="entry name" value="MFS_trans_sf"/>
</dbReference>
<feature type="transmembrane region" description="Helical" evidence="7">
    <location>
        <begin position="377"/>
        <end position="397"/>
    </location>
</feature>
<dbReference type="InterPro" id="IPR011701">
    <property type="entry name" value="MFS"/>
</dbReference>
<evidence type="ECO:0000256" key="1">
    <source>
        <dbReference type="ARBA" id="ARBA00004651"/>
    </source>
</evidence>
<dbReference type="Gene3D" id="1.20.1250.20">
    <property type="entry name" value="MFS general substrate transporter like domains"/>
    <property type="match status" value="1"/>
</dbReference>
<accession>A0A3D8Y3H3</accession>
<dbReference type="GO" id="GO:0022857">
    <property type="term" value="F:transmembrane transporter activity"/>
    <property type="evidence" value="ECO:0007669"/>
    <property type="project" value="InterPro"/>
</dbReference>
<dbReference type="PROSITE" id="PS50850">
    <property type="entry name" value="MFS"/>
    <property type="match status" value="1"/>
</dbReference>
<keyword evidence="6 7" id="KW-0472">Membrane</keyword>
<feature type="transmembrane region" description="Helical" evidence="7">
    <location>
        <begin position="144"/>
        <end position="166"/>
    </location>
</feature>
<evidence type="ECO:0000256" key="7">
    <source>
        <dbReference type="SAM" id="Phobius"/>
    </source>
</evidence>
<keyword evidence="10" id="KW-1185">Reference proteome</keyword>
<dbReference type="RefSeq" id="WP_115833938.1">
    <property type="nucleotide sequence ID" value="NZ_QNUL01000036.1"/>
</dbReference>
<comment type="caution">
    <text evidence="9">The sequence shown here is derived from an EMBL/GenBank/DDBJ whole genome shotgun (WGS) entry which is preliminary data.</text>
</comment>
<protein>
    <submittedName>
        <fullName evidence="9">MFS transporter</fullName>
    </submittedName>
</protein>
<sequence length="404" mass="44394">MIKKITQGYRESYSSLSRETWLLSMVVLINRCGYMAVPFMSMYITQNLHRSIADAGLIITLFGAGSVLGAIAGGYLSDKVGFRSVQIVSLLISGILFILFSQVNTFDHLCLLTVILGFFVEAFKPANNSAIAFYSTPENLTRSYALNRLATNLGFGFGTSVGGILAAINYDLLFWVDGIVYTLAGALILILLPEGKINPASEEEGETLVTSKSPWSDLFFIRFIAMVTLYMIAFIMIFRILPVFWKEQMHIGEATIGILMAMNGIVIAVFEMVFIQVLRNRHSDYHYIISGVLCTVFAFFALLIPGLPAIIAGILAVFSFTIGEMLTLPYISTIVINRASEQSRGKYSAVYSLSWAVAQVVGPAAGGFIAAGWGYDALWVTLIVLCLLSAFGFHQLYRSRLSLV</sequence>
<feature type="transmembrane region" description="Helical" evidence="7">
    <location>
        <begin position="256"/>
        <end position="278"/>
    </location>
</feature>
<name>A0A3D8Y3H3_9BACT</name>
<dbReference type="InterPro" id="IPR020846">
    <property type="entry name" value="MFS_dom"/>
</dbReference>
<dbReference type="Pfam" id="PF07690">
    <property type="entry name" value="MFS_1"/>
    <property type="match status" value="1"/>
</dbReference>
<dbReference type="SUPFAM" id="SSF103473">
    <property type="entry name" value="MFS general substrate transporter"/>
    <property type="match status" value="1"/>
</dbReference>
<evidence type="ECO:0000259" key="8">
    <source>
        <dbReference type="PROSITE" id="PS50850"/>
    </source>
</evidence>
<feature type="transmembrane region" description="Helical" evidence="7">
    <location>
        <begin position="310"/>
        <end position="336"/>
    </location>
</feature>
<feature type="transmembrane region" description="Helical" evidence="7">
    <location>
        <begin position="219"/>
        <end position="244"/>
    </location>
</feature>
<gene>
    <name evidence="9" type="ORF">DSL64_26255</name>
</gene>
<evidence type="ECO:0000256" key="5">
    <source>
        <dbReference type="ARBA" id="ARBA00022989"/>
    </source>
</evidence>
<feature type="transmembrane region" description="Helical" evidence="7">
    <location>
        <begin position="348"/>
        <end position="371"/>
    </location>
</feature>
<keyword evidence="5 7" id="KW-1133">Transmembrane helix</keyword>
<feature type="transmembrane region" description="Helical" evidence="7">
    <location>
        <begin position="285"/>
        <end position="304"/>
    </location>
</feature>
<dbReference type="OrthoDB" id="5379144at2"/>
<dbReference type="EMBL" id="QNUL01000036">
    <property type="protein sequence ID" value="REA56628.1"/>
    <property type="molecule type" value="Genomic_DNA"/>
</dbReference>
<evidence type="ECO:0000313" key="10">
    <source>
        <dbReference type="Proteomes" id="UP000256373"/>
    </source>
</evidence>
<feature type="transmembrane region" description="Helical" evidence="7">
    <location>
        <begin position="56"/>
        <end position="76"/>
    </location>
</feature>
<evidence type="ECO:0000256" key="3">
    <source>
        <dbReference type="ARBA" id="ARBA00022475"/>
    </source>
</evidence>
<dbReference type="AlphaFoldDB" id="A0A3D8Y3H3"/>
<organism evidence="9 10">
    <name type="scientific">Dyadobacter luteus</name>
    <dbReference type="NCBI Taxonomy" id="2259619"/>
    <lineage>
        <taxon>Bacteria</taxon>
        <taxon>Pseudomonadati</taxon>
        <taxon>Bacteroidota</taxon>
        <taxon>Cytophagia</taxon>
        <taxon>Cytophagales</taxon>
        <taxon>Spirosomataceae</taxon>
        <taxon>Dyadobacter</taxon>
    </lineage>
</organism>
<keyword evidence="3" id="KW-1003">Cell membrane</keyword>
<evidence type="ECO:0000256" key="6">
    <source>
        <dbReference type="ARBA" id="ARBA00023136"/>
    </source>
</evidence>
<dbReference type="PANTHER" id="PTHR23517">
    <property type="entry name" value="RESISTANCE PROTEIN MDTM, PUTATIVE-RELATED-RELATED"/>
    <property type="match status" value="1"/>
</dbReference>
<dbReference type="Proteomes" id="UP000256373">
    <property type="component" value="Unassembled WGS sequence"/>
</dbReference>
<feature type="domain" description="Major facilitator superfamily (MFS) profile" evidence="8">
    <location>
        <begin position="19"/>
        <end position="401"/>
    </location>
</feature>
<dbReference type="GO" id="GO:0005886">
    <property type="term" value="C:plasma membrane"/>
    <property type="evidence" value="ECO:0007669"/>
    <property type="project" value="UniProtKB-SubCell"/>
</dbReference>
<proteinExistence type="predicted"/>
<evidence type="ECO:0000313" key="9">
    <source>
        <dbReference type="EMBL" id="REA56628.1"/>
    </source>
</evidence>
<dbReference type="InterPro" id="IPR050171">
    <property type="entry name" value="MFS_Transporters"/>
</dbReference>
<reference evidence="9 10" key="1">
    <citation type="submission" date="2018-07" db="EMBL/GenBank/DDBJ databases">
        <title>Dyadobacter roseus sp. nov., isolated from rose rhizosphere soil.</title>
        <authorList>
            <person name="Chen L."/>
        </authorList>
    </citation>
    <scope>NUCLEOTIDE SEQUENCE [LARGE SCALE GENOMIC DNA]</scope>
    <source>
        <strain evidence="9 10">RS19</strain>
    </source>
</reference>